<dbReference type="Pfam" id="PF05853">
    <property type="entry name" value="BKACE"/>
    <property type="match status" value="1"/>
</dbReference>
<gene>
    <name evidence="5" type="ORF">ICI42_04310</name>
</gene>
<dbReference type="Gene3D" id="3.20.20.70">
    <property type="entry name" value="Aldolase class I"/>
    <property type="match status" value="1"/>
</dbReference>
<dbReference type="Proteomes" id="UP000643405">
    <property type="component" value="Unassembled WGS sequence"/>
</dbReference>
<organism evidence="5 6">
    <name type="scientific">Oryzicola mucosus</name>
    <dbReference type="NCBI Taxonomy" id="2767425"/>
    <lineage>
        <taxon>Bacteria</taxon>
        <taxon>Pseudomonadati</taxon>
        <taxon>Pseudomonadota</taxon>
        <taxon>Alphaproteobacteria</taxon>
        <taxon>Hyphomicrobiales</taxon>
        <taxon>Phyllobacteriaceae</taxon>
        <taxon>Oryzicola</taxon>
    </lineage>
</organism>
<proteinExistence type="predicted"/>
<protein>
    <submittedName>
        <fullName evidence="5">3-keto-5-aminohexanoate cleavage protein</fullName>
    </submittedName>
</protein>
<dbReference type="PANTHER" id="PTHR37418">
    <property type="entry name" value="3-KETO-5-AMINOHEXANOATE CLEAVAGE ENZYME-RELATED"/>
    <property type="match status" value="1"/>
</dbReference>
<evidence type="ECO:0000256" key="3">
    <source>
        <dbReference type="ARBA" id="ARBA00022723"/>
    </source>
</evidence>
<accession>A0A8J6PTN5</accession>
<evidence type="ECO:0000256" key="4">
    <source>
        <dbReference type="ARBA" id="ARBA00022833"/>
    </source>
</evidence>
<dbReference type="AlphaFoldDB" id="A0A8J6PTN5"/>
<dbReference type="RefSeq" id="WP_188163271.1">
    <property type="nucleotide sequence ID" value="NZ_JACVVX010000001.1"/>
</dbReference>
<dbReference type="PANTHER" id="PTHR37418:SF2">
    <property type="entry name" value="3-KETO-5-AMINOHEXANOATE CLEAVAGE ENZYME"/>
    <property type="match status" value="1"/>
</dbReference>
<keyword evidence="6" id="KW-1185">Reference proteome</keyword>
<dbReference type="InterPro" id="IPR008567">
    <property type="entry name" value="BKACE"/>
</dbReference>
<comment type="cofactor">
    <cofactor evidence="1">
        <name>Zn(2+)</name>
        <dbReference type="ChEBI" id="CHEBI:29105"/>
    </cofactor>
</comment>
<dbReference type="GO" id="GO:0046872">
    <property type="term" value="F:metal ion binding"/>
    <property type="evidence" value="ECO:0007669"/>
    <property type="project" value="UniProtKB-KW"/>
</dbReference>
<name>A0A8J6PTN5_9HYPH</name>
<evidence type="ECO:0000256" key="1">
    <source>
        <dbReference type="ARBA" id="ARBA00001947"/>
    </source>
</evidence>
<sequence length="297" mass="32301">MADPTIITCAVTGNITSPSQTPYLPITPEQIANACLEATRAGASIVHIHVRHPDGRPSMELRHYREVVERLRAADEDVIINLTTGPGGRFIPSEDDPKVAAPGTTLLPPRQRVEHIAALRPEICSLDFNTMYSGTSVVINTPQNLAIMAEIIRDAGVLPELEVFDTGDIQLANHFLQEGRLDGPALFQIVLGVRYGAIATPETLLYMKSLLPAGSHWAAFGVGRFEFPILAQAWLLGGHVRVGLEDNIYLEKGVLAESNTVLVQKAVRVVKELGGRIATVGETREMLKLKKQLPNAI</sequence>
<evidence type="ECO:0000256" key="2">
    <source>
        <dbReference type="ARBA" id="ARBA00022679"/>
    </source>
</evidence>
<keyword evidence="2" id="KW-0808">Transferase</keyword>
<reference evidence="5" key="1">
    <citation type="submission" date="2020-09" db="EMBL/GenBank/DDBJ databases">
        <title>Genome seq and assembly of Tianweitania sp.</title>
        <authorList>
            <person name="Chhetri G."/>
        </authorList>
    </citation>
    <scope>NUCLEOTIDE SEQUENCE</scope>
    <source>
        <strain evidence="5">Rool2</strain>
    </source>
</reference>
<dbReference type="EMBL" id="JACVVX010000001">
    <property type="protein sequence ID" value="MBD0413873.1"/>
    <property type="molecule type" value="Genomic_DNA"/>
</dbReference>
<evidence type="ECO:0000313" key="5">
    <source>
        <dbReference type="EMBL" id="MBD0413873.1"/>
    </source>
</evidence>
<evidence type="ECO:0000313" key="6">
    <source>
        <dbReference type="Proteomes" id="UP000643405"/>
    </source>
</evidence>
<keyword evidence="3" id="KW-0479">Metal-binding</keyword>
<dbReference type="InterPro" id="IPR013785">
    <property type="entry name" value="Aldolase_TIM"/>
</dbReference>
<comment type="caution">
    <text evidence="5">The sequence shown here is derived from an EMBL/GenBank/DDBJ whole genome shotgun (WGS) entry which is preliminary data.</text>
</comment>
<dbReference type="GO" id="GO:0043720">
    <property type="term" value="F:3-keto-5-aminohexanoate cleavage activity"/>
    <property type="evidence" value="ECO:0007669"/>
    <property type="project" value="InterPro"/>
</dbReference>
<keyword evidence="4" id="KW-0862">Zinc</keyword>